<feature type="domain" description="EGF-like" evidence="2">
    <location>
        <begin position="407"/>
        <end position="436"/>
    </location>
</feature>
<feature type="signal peptide" evidence="1">
    <location>
        <begin position="1"/>
        <end position="28"/>
    </location>
</feature>
<feature type="domain" description="EGF-like" evidence="2">
    <location>
        <begin position="628"/>
        <end position="668"/>
    </location>
</feature>
<dbReference type="InterPro" id="IPR052798">
    <property type="entry name" value="Giardia_VSA"/>
</dbReference>
<gene>
    <name evidence="3" type="ORF">H696_05070</name>
</gene>
<evidence type="ECO:0000313" key="3">
    <source>
        <dbReference type="EMBL" id="KCV68774.1"/>
    </source>
</evidence>
<evidence type="ECO:0000259" key="2">
    <source>
        <dbReference type="SMART" id="SM00181"/>
    </source>
</evidence>
<dbReference type="AlphaFoldDB" id="A0A058Z398"/>
<dbReference type="EMBL" id="KB932208">
    <property type="protein sequence ID" value="KCV68774.1"/>
    <property type="molecule type" value="Genomic_DNA"/>
</dbReference>
<keyword evidence="4" id="KW-1185">Reference proteome</keyword>
<dbReference type="Gene3D" id="2.10.220.10">
    <property type="entry name" value="Hormone Receptor, Insulin-like Growth Factor Receptor 1, Chain A, domain 2"/>
    <property type="match status" value="3"/>
</dbReference>
<dbReference type="SUPFAM" id="SSF57184">
    <property type="entry name" value="Growth factor receptor domain"/>
    <property type="match status" value="2"/>
</dbReference>
<feature type="chain" id="PRO_5001566207" description="EGF-like domain-containing protein" evidence="1">
    <location>
        <begin position="29"/>
        <end position="670"/>
    </location>
</feature>
<protein>
    <recommendedName>
        <fullName evidence="2">EGF-like domain-containing protein</fullName>
    </recommendedName>
</protein>
<reference evidence="3" key="1">
    <citation type="submission" date="2013-04" db="EMBL/GenBank/DDBJ databases">
        <title>The Genome Sequence of Fonticula alba ATCC 38817.</title>
        <authorList>
            <consortium name="The Broad Institute Genomics Platform"/>
            <person name="Russ C."/>
            <person name="Cuomo C."/>
            <person name="Burger G."/>
            <person name="Gray M.W."/>
            <person name="Holland P.W.H."/>
            <person name="King N."/>
            <person name="Lang F.B.F."/>
            <person name="Roger A.J."/>
            <person name="Ruiz-Trillo I."/>
            <person name="Brown M."/>
            <person name="Walker B."/>
            <person name="Young S."/>
            <person name="Zeng Q."/>
            <person name="Gargeya S."/>
            <person name="Fitzgerald M."/>
            <person name="Haas B."/>
            <person name="Abouelleil A."/>
            <person name="Allen A.W."/>
            <person name="Alvarado L."/>
            <person name="Arachchi H.M."/>
            <person name="Berlin A.M."/>
            <person name="Chapman S.B."/>
            <person name="Gainer-Dewar J."/>
            <person name="Goldberg J."/>
            <person name="Griggs A."/>
            <person name="Gujja S."/>
            <person name="Hansen M."/>
            <person name="Howarth C."/>
            <person name="Imamovic A."/>
            <person name="Ireland A."/>
            <person name="Larimer J."/>
            <person name="McCowan C."/>
            <person name="Murphy C."/>
            <person name="Pearson M."/>
            <person name="Poon T.W."/>
            <person name="Priest M."/>
            <person name="Roberts A."/>
            <person name="Saif S."/>
            <person name="Shea T."/>
            <person name="Sisk P."/>
            <person name="Sykes S."/>
            <person name="Wortman J."/>
            <person name="Nusbaum C."/>
            <person name="Birren B."/>
        </authorList>
    </citation>
    <scope>NUCLEOTIDE SEQUENCE [LARGE SCALE GENOMIC DNA]</scope>
    <source>
        <strain evidence="3">ATCC 38817</strain>
    </source>
</reference>
<dbReference type="Proteomes" id="UP000030693">
    <property type="component" value="Unassembled WGS sequence"/>
</dbReference>
<feature type="domain" description="EGF-like" evidence="2">
    <location>
        <begin position="308"/>
        <end position="340"/>
    </location>
</feature>
<evidence type="ECO:0000313" key="4">
    <source>
        <dbReference type="Proteomes" id="UP000030693"/>
    </source>
</evidence>
<dbReference type="InterPro" id="IPR000742">
    <property type="entry name" value="EGF"/>
</dbReference>
<organism evidence="3">
    <name type="scientific">Fonticula alba</name>
    <name type="common">Slime mold</name>
    <dbReference type="NCBI Taxonomy" id="691883"/>
    <lineage>
        <taxon>Eukaryota</taxon>
        <taxon>Rotosphaerida</taxon>
        <taxon>Fonticulaceae</taxon>
        <taxon>Fonticula</taxon>
    </lineage>
</organism>
<dbReference type="InterPro" id="IPR009030">
    <property type="entry name" value="Growth_fac_rcpt_cys_sf"/>
</dbReference>
<proteinExistence type="predicted"/>
<accession>A0A058Z398</accession>
<dbReference type="GeneID" id="20529795"/>
<dbReference type="OrthoDB" id="300641at2759"/>
<dbReference type="SMART" id="SM00181">
    <property type="entry name" value="EGF"/>
    <property type="match status" value="4"/>
</dbReference>
<dbReference type="PANTHER" id="PTHR23275:SF100">
    <property type="entry name" value="EGF-LIKE DOMAIN-CONTAINING PROTEIN"/>
    <property type="match status" value="1"/>
</dbReference>
<keyword evidence="1" id="KW-0732">Signal</keyword>
<dbReference type="InterPro" id="IPR006212">
    <property type="entry name" value="Furin_repeat"/>
</dbReference>
<evidence type="ECO:0000256" key="1">
    <source>
        <dbReference type="SAM" id="SignalP"/>
    </source>
</evidence>
<dbReference type="RefSeq" id="XP_009497206.1">
    <property type="nucleotide sequence ID" value="XM_009498931.1"/>
</dbReference>
<dbReference type="eggNOG" id="KOG3525">
    <property type="taxonomic scope" value="Eukaryota"/>
</dbReference>
<dbReference type="SMART" id="SM00261">
    <property type="entry name" value="FU"/>
    <property type="match status" value="9"/>
</dbReference>
<name>A0A058Z398_FONAL</name>
<feature type="domain" description="EGF-like" evidence="2">
    <location>
        <begin position="458"/>
        <end position="495"/>
    </location>
</feature>
<sequence>MLPATPGWRLLSALLLLLASGVVGFASAQEDLTRITSARCNAPGEALNHEYCYPSLRRCLRAKYESGDLKCLQYSSAYRLVDGYAFLDKELPDLAVSSAKLLQIGPAHCWNVVPGNHKQCAVCRFQAAGEGFCHPEPLDLPGCQVLAHPHINEDCAQCAPGYWLNADRRCVSACPTADHLPCGDHCIPRRLVPEGFDCAAWPMSRHAAPTDEVFARPEYGHLLKCSRPGVCFQCHDSCDECAGPGAKDCTRCPAGRFLLAHSTKAFAAQGQPVHTGACVRGYGAHGDPEAEPQCPATTVDNGAGTCLACPRNCLHCDPTNPARCLSCLRGFFAHPDGSCGHTCPPQTTKDSLAGRCSPCLDPKCERCAHEDPSICLSCKTPNHVLHQNACRTTCPGATYNRFGICSPCDVDCALCTDKYTCYRCYPSFILGADECYSPCGSGTTWDFDPLPAQQQCQPCHENCAQCHLYTDNCTVCRDGMLLVLPREKKQRQYCVAHCPEGFYQVGKQCLPCLDPGCATCTNATNCTACKFAHALFGDSECFTTCPEGFYKYAKACLPCGGGCGTCYNGLGIGCMQCTASPNHIPRVKQLDPASSFDITPAARCTADALTQPGWGLFYQTQKDRFAVPCPDHCLHCFVKHPHHPEQRALQCVACAPGYTLSADGLMCEAD</sequence>
<dbReference type="PANTHER" id="PTHR23275">
    <property type="entry name" value="CABRIOLET.-RELATED"/>
    <property type="match status" value="1"/>
</dbReference>